<dbReference type="GO" id="GO:0016413">
    <property type="term" value="F:O-acetyltransferase activity"/>
    <property type="evidence" value="ECO:0007669"/>
    <property type="project" value="TreeGrafter"/>
</dbReference>
<dbReference type="OrthoDB" id="1072135at2"/>
<evidence type="ECO:0000256" key="2">
    <source>
        <dbReference type="ARBA" id="ARBA00007400"/>
    </source>
</evidence>
<sequence length="439" mass="49157">MPAWAKPMSMPATGFRSAATGRGELTAMAGIQRLNSKPLLYRLHSQRPATLVLMVITFARCQLTLANGWRRHRKAGIDCLSQGKARPICRSKIGNRRLPRTAIMTWLDNSRILAIFAVMFLHVAAIVVTGTEIGSLYWWAGNLYDSALRWCVPVFVMISGALLLDPAKAEDMKTFYAKRASRISAPLVFWSLVYLAWNAFKTVMAGNQFAPMSLLRGLASGKPHYHMWFLYMLVVLYLFTPFFRMIARSATRAEIGTITFLSFAIAALNSVVTALYPSGPSLFVNWFLSYIPYYFLGYLITITDVRAPRAMPWTALALSIAATAVGCRLLARYQSLDAGLYFYNYLSITVIPTSICVMFLLKEWNKPFISSKAARTLSRLTLGVYLIHPIIFETLSDFVVTPFDYQPALAVPLLTITVYASSLAVAWAIAKTPWMNRTI</sequence>
<dbReference type="AlphaFoldDB" id="A0A2G8TH86"/>
<feature type="transmembrane region" description="Helical" evidence="7">
    <location>
        <begin position="112"/>
        <end position="140"/>
    </location>
</feature>
<evidence type="ECO:0000313" key="9">
    <source>
        <dbReference type="EMBL" id="PIL45309.1"/>
    </source>
</evidence>
<dbReference type="EMBL" id="PDOC01000004">
    <property type="protein sequence ID" value="PIL45309.1"/>
    <property type="molecule type" value="Genomic_DNA"/>
</dbReference>
<feature type="domain" description="Acyltransferase 3" evidence="8">
    <location>
        <begin position="105"/>
        <end position="430"/>
    </location>
</feature>
<feature type="transmembrane region" description="Helical" evidence="7">
    <location>
        <begin position="146"/>
        <end position="164"/>
    </location>
</feature>
<dbReference type="InterPro" id="IPR002656">
    <property type="entry name" value="Acyl_transf_3_dom"/>
</dbReference>
<feature type="transmembrane region" description="Helical" evidence="7">
    <location>
        <begin position="382"/>
        <end position="403"/>
    </location>
</feature>
<evidence type="ECO:0000256" key="6">
    <source>
        <dbReference type="ARBA" id="ARBA00023136"/>
    </source>
</evidence>
<protein>
    <recommendedName>
        <fullName evidence="8">Acyltransferase 3 domain-containing protein</fullName>
    </recommendedName>
</protein>
<comment type="caution">
    <text evidence="9">The sequence shown here is derived from an EMBL/GenBank/DDBJ whole genome shotgun (WGS) entry which is preliminary data.</text>
</comment>
<evidence type="ECO:0000256" key="5">
    <source>
        <dbReference type="ARBA" id="ARBA00022989"/>
    </source>
</evidence>
<feature type="transmembrane region" description="Helical" evidence="7">
    <location>
        <begin position="343"/>
        <end position="361"/>
    </location>
</feature>
<reference evidence="9 10" key="1">
    <citation type="submission" date="2017-10" db="EMBL/GenBank/DDBJ databases">
        <title>Massilia psychrophilum sp. nov., a novel purple-pigmented bacterium isolated from Tianshan glacier, Xinjiang Municipality, China.</title>
        <authorList>
            <person name="Wang H."/>
        </authorList>
    </citation>
    <scope>NUCLEOTIDE SEQUENCE [LARGE SCALE GENOMIC DNA]</scope>
    <source>
        <strain evidence="9 10">JCM 30074</strain>
    </source>
</reference>
<dbReference type="PANTHER" id="PTHR40074:SF2">
    <property type="entry name" value="O-ACETYLTRANSFERASE WECH"/>
    <property type="match status" value="1"/>
</dbReference>
<feature type="transmembrane region" description="Helical" evidence="7">
    <location>
        <begin position="409"/>
        <end position="430"/>
    </location>
</feature>
<evidence type="ECO:0000256" key="7">
    <source>
        <dbReference type="SAM" id="Phobius"/>
    </source>
</evidence>
<feature type="transmembrane region" description="Helical" evidence="7">
    <location>
        <begin position="282"/>
        <end position="301"/>
    </location>
</feature>
<evidence type="ECO:0000256" key="4">
    <source>
        <dbReference type="ARBA" id="ARBA00022692"/>
    </source>
</evidence>
<feature type="transmembrane region" description="Helical" evidence="7">
    <location>
        <begin position="185"/>
        <end position="205"/>
    </location>
</feature>
<dbReference type="Pfam" id="PF01757">
    <property type="entry name" value="Acyl_transf_3"/>
    <property type="match status" value="1"/>
</dbReference>
<evidence type="ECO:0000256" key="1">
    <source>
        <dbReference type="ARBA" id="ARBA00004651"/>
    </source>
</evidence>
<keyword evidence="10" id="KW-1185">Reference proteome</keyword>
<organism evidence="9 10">
    <name type="scientific">Massilia eurypsychrophila</name>
    <dbReference type="NCBI Taxonomy" id="1485217"/>
    <lineage>
        <taxon>Bacteria</taxon>
        <taxon>Pseudomonadati</taxon>
        <taxon>Pseudomonadota</taxon>
        <taxon>Betaproteobacteria</taxon>
        <taxon>Burkholderiales</taxon>
        <taxon>Oxalobacteraceae</taxon>
        <taxon>Telluria group</taxon>
        <taxon>Massilia</taxon>
    </lineage>
</organism>
<accession>A0A2G8TH86</accession>
<evidence type="ECO:0000259" key="8">
    <source>
        <dbReference type="Pfam" id="PF01757"/>
    </source>
</evidence>
<feature type="transmembrane region" description="Helical" evidence="7">
    <location>
        <begin position="313"/>
        <end position="331"/>
    </location>
</feature>
<keyword evidence="5 7" id="KW-1133">Transmembrane helix</keyword>
<comment type="similarity">
    <text evidence="2">Belongs to the acyltransferase 3 family.</text>
</comment>
<feature type="transmembrane region" description="Helical" evidence="7">
    <location>
        <begin position="225"/>
        <end position="243"/>
    </location>
</feature>
<gene>
    <name evidence="9" type="ORF">CR105_09000</name>
</gene>
<evidence type="ECO:0000256" key="3">
    <source>
        <dbReference type="ARBA" id="ARBA00022475"/>
    </source>
</evidence>
<comment type="subcellular location">
    <subcellularLocation>
        <location evidence="1">Cell membrane</location>
        <topology evidence="1">Multi-pass membrane protein</topology>
    </subcellularLocation>
</comment>
<keyword evidence="3" id="KW-1003">Cell membrane</keyword>
<dbReference type="GO" id="GO:0009246">
    <property type="term" value="P:enterobacterial common antigen biosynthetic process"/>
    <property type="evidence" value="ECO:0007669"/>
    <property type="project" value="TreeGrafter"/>
</dbReference>
<keyword evidence="4 7" id="KW-0812">Transmembrane</keyword>
<keyword evidence="6 7" id="KW-0472">Membrane</keyword>
<dbReference type="Proteomes" id="UP000230390">
    <property type="component" value="Unassembled WGS sequence"/>
</dbReference>
<feature type="transmembrane region" description="Helical" evidence="7">
    <location>
        <begin position="255"/>
        <end position="276"/>
    </location>
</feature>
<dbReference type="GO" id="GO:0005886">
    <property type="term" value="C:plasma membrane"/>
    <property type="evidence" value="ECO:0007669"/>
    <property type="project" value="UniProtKB-SubCell"/>
</dbReference>
<proteinExistence type="inferred from homology"/>
<name>A0A2G8TH86_9BURK</name>
<dbReference type="PANTHER" id="PTHR40074">
    <property type="entry name" value="O-ACETYLTRANSFERASE WECH"/>
    <property type="match status" value="1"/>
</dbReference>
<evidence type="ECO:0000313" key="10">
    <source>
        <dbReference type="Proteomes" id="UP000230390"/>
    </source>
</evidence>